<dbReference type="InterPro" id="IPR003423">
    <property type="entry name" value="OMP_efflux"/>
</dbReference>
<evidence type="ECO:0000256" key="1">
    <source>
        <dbReference type="ARBA" id="ARBA00007613"/>
    </source>
</evidence>
<evidence type="ECO:0000256" key="3">
    <source>
        <dbReference type="ARBA" id="ARBA00022452"/>
    </source>
</evidence>
<protein>
    <recommendedName>
        <fullName evidence="7">Protein CyaE</fullName>
    </recommendedName>
</protein>
<dbReference type="EMBL" id="CP024996">
    <property type="protein sequence ID" value="AYR25111.1"/>
    <property type="molecule type" value="Genomic_DNA"/>
</dbReference>
<evidence type="ECO:0000256" key="7">
    <source>
        <dbReference type="PIRNR" id="PIRNR001892"/>
    </source>
</evidence>
<dbReference type="GO" id="GO:0015562">
    <property type="term" value="F:efflux transmembrane transporter activity"/>
    <property type="evidence" value="ECO:0007669"/>
    <property type="project" value="InterPro"/>
</dbReference>
<evidence type="ECO:0000256" key="4">
    <source>
        <dbReference type="ARBA" id="ARBA00022692"/>
    </source>
</evidence>
<keyword evidence="8" id="KW-0175">Coiled coil</keyword>
<dbReference type="GO" id="GO:0009279">
    <property type="term" value="C:cell outer membrane"/>
    <property type="evidence" value="ECO:0007669"/>
    <property type="project" value="UniProtKB-SubCell"/>
</dbReference>
<evidence type="ECO:0000256" key="5">
    <source>
        <dbReference type="ARBA" id="ARBA00023136"/>
    </source>
</evidence>
<dbReference type="PIRSF" id="PIRSF001892">
    <property type="entry name" value="CyaE"/>
    <property type="match status" value="1"/>
</dbReference>
<dbReference type="RefSeq" id="WP_058895977.1">
    <property type="nucleotide sequence ID" value="NZ_CP024996.1"/>
</dbReference>
<comment type="function">
    <text evidence="7">CyaE is necessary for transport of calmodulin-sensitive adenylate cyclase-hemolysin (cyclolysin).</text>
</comment>
<comment type="similarity">
    <text evidence="1 7">Belongs to the outer membrane factor (OMF) (TC 1.B.17) family.</text>
</comment>
<comment type="subcellular location">
    <subcellularLocation>
        <location evidence="7">Cell outer membrane</location>
        <topology evidence="7">Peripheral membrane protein</topology>
    </subcellularLocation>
</comment>
<keyword evidence="5 7" id="KW-0472">Membrane</keyword>
<dbReference type="GO" id="GO:0015288">
    <property type="term" value="F:porin activity"/>
    <property type="evidence" value="ECO:0007669"/>
    <property type="project" value="TreeGrafter"/>
</dbReference>
<evidence type="ECO:0000256" key="6">
    <source>
        <dbReference type="ARBA" id="ARBA00023237"/>
    </source>
</evidence>
<dbReference type="SUPFAM" id="SSF56954">
    <property type="entry name" value="Outer membrane efflux proteins (OEP)"/>
    <property type="match status" value="1"/>
</dbReference>
<keyword evidence="2 7" id="KW-0813">Transport</keyword>
<dbReference type="Proteomes" id="UP000269199">
    <property type="component" value="Chromosome"/>
</dbReference>
<keyword evidence="3" id="KW-1134">Transmembrane beta strand</keyword>
<name>A0AAD0UA92_9BURK</name>
<dbReference type="PANTHER" id="PTHR30026">
    <property type="entry name" value="OUTER MEMBRANE PROTEIN TOLC"/>
    <property type="match status" value="1"/>
</dbReference>
<keyword evidence="7" id="KW-0204">Cytolysis</keyword>
<dbReference type="Pfam" id="PF02321">
    <property type="entry name" value="OEP"/>
    <property type="match status" value="2"/>
</dbReference>
<keyword evidence="7" id="KW-0354">Hemolysis</keyword>
<dbReference type="Gene3D" id="1.20.1600.10">
    <property type="entry name" value="Outer membrane efflux proteins (OEP)"/>
    <property type="match status" value="1"/>
</dbReference>
<gene>
    <name evidence="9" type="ORF">RC54_15330</name>
</gene>
<proteinExistence type="inferred from homology"/>
<evidence type="ECO:0000313" key="9">
    <source>
        <dbReference type="EMBL" id="AYR25111.1"/>
    </source>
</evidence>
<organism evidence="9 10">
    <name type="scientific">Herbaspirillum rubrisubalbicans</name>
    <dbReference type="NCBI Taxonomy" id="80842"/>
    <lineage>
        <taxon>Bacteria</taxon>
        <taxon>Pseudomonadati</taxon>
        <taxon>Pseudomonadota</taxon>
        <taxon>Betaproteobacteria</taxon>
        <taxon>Burkholderiales</taxon>
        <taxon>Oxalobacteraceae</taxon>
        <taxon>Herbaspirillum</taxon>
    </lineage>
</organism>
<evidence type="ECO:0000313" key="10">
    <source>
        <dbReference type="Proteomes" id="UP000269199"/>
    </source>
</evidence>
<dbReference type="AlphaFoldDB" id="A0AAD0UA92"/>
<reference evidence="9 10" key="1">
    <citation type="submission" date="2017-11" db="EMBL/GenBank/DDBJ databases">
        <title>Complete genome sequence of Herbaspirillum rubrisubalbicans DSM 11543.</title>
        <authorList>
            <person name="Chen M."/>
            <person name="An Q."/>
        </authorList>
    </citation>
    <scope>NUCLEOTIDE SEQUENCE [LARGE SCALE GENOMIC DNA]</scope>
    <source>
        <strain evidence="9 10">DSM 11543</strain>
    </source>
</reference>
<evidence type="ECO:0000256" key="8">
    <source>
        <dbReference type="SAM" id="Coils"/>
    </source>
</evidence>
<evidence type="ECO:0000256" key="2">
    <source>
        <dbReference type="ARBA" id="ARBA00022448"/>
    </source>
</evidence>
<dbReference type="InterPro" id="IPR028351">
    <property type="entry name" value="CyaE"/>
</dbReference>
<dbReference type="GO" id="GO:0031640">
    <property type="term" value="P:killing of cells of another organism"/>
    <property type="evidence" value="ECO:0007669"/>
    <property type="project" value="UniProtKB-KW"/>
</dbReference>
<feature type="coiled-coil region" evidence="8">
    <location>
        <begin position="275"/>
        <end position="323"/>
    </location>
</feature>
<dbReference type="InterPro" id="IPR051906">
    <property type="entry name" value="TolC-like"/>
</dbReference>
<accession>A0AAD0UA92</accession>
<dbReference type="GO" id="GO:1990281">
    <property type="term" value="C:efflux pump complex"/>
    <property type="evidence" value="ECO:0007669"/>
    <property type="project" value="TreeGrafter"/>
</dbReference>
<keyword evidence="4" id="KW-0812">Transmembrane</keyword>
<sequence>MSVERIGMAGWVALVFCLAVKPALAESALHLATPWEDPLLSRPPELDHGKILPGDRSTYACSPSQPAAGMVLPLAQAVDWALCHNAQVQMAWANIKIQAAQVGEARAAYLPTLSAGVNQSSTHAEYADNAFQVNRRQSNRSHYYTLTWRLLDAGARSAKRRAADALLDAASASHDAAIQRLLTSVISLYFEAQTASANLVARQRGESLARETLAVARRREARGLGAKTDTLQAQTSLAKAELERARAMGQYKKALTALMVVIGLQAQDVPGMALAADMEDEQSTLEQDLADWLEAARQQHPAILAARSRLEAARNKLEATRADGLPTVDLSASRYFNGRPNQAGTLTQGRETVVGVSLNIPLFDGFSHTYKVRGAQGQIELKEAELRETQSQILGDIAVAHAEATAALASLVSSQALLDAARHALENVQRRYDRGIADIVEMLNVQAALADAEQERVRSLADWRSARLRLLASAGTLGRSAIAPLRQP</sequence>
<dbReference type="PANTHER" id="PTHR30026:SF20">
    <property type="entry name" value="OUTER MEMBRANE PROTEIN TOLC"/>
    <property type="match status" value="1"/>
</dbReference>
<keyword evidence="6 7" id="KW-0998">Cell outer membrane</keyword>